<dbReference type="Proteomes" id="UP000031553">
    <property type="component" value="Unassembled WGS sequence"/>
</dbReference>
<protein>
    <submittedName>
        <fullName evidence="1">Uncharacterized protein</fullName>
    </submittedName>
</protein>
<dbReference type="EMBL" id="JUFX02000207">
    <property type="protein sequence ID" value="KPH86235.1"/>
    <property type="molecule type" value="Genomic_DNA"/>
</dbReference>
<dbReference type="AlphaFoldDB" id="A0A0N1FN38"/>
<comment type="caution">
    <text evidence="1">The sequence shown here is derived from an EMBL/GenBank/DDBJ whole genome shotgun (WGS) entry which is preliminary data.</text>
</comment>
<reference evidence="1 2" key="1">
    <citation type="submission" date="2015-07" db="EMBL/GenBank/DDBJ databases">
        <title>Draft Genome Sequence of Komagataeibacter intermedius Strain AF2, Isolated from Kombucha Tea.</title>
        <authorList>
            <person name="Santos R.A."/>
            <person name="Berretta A.A."/>
            <person name="Barud H.S."/>
            <person name="Ribeiro S.J."/>
            <person name="Gonzalez-Garcia L.N."/>
            <person name="Zucchi T.D."/>
            <person name="Goldman G.H."/>
            <person name="Riano-Pachon D.M."/>
        </authorList>
    </citation>
    <scope>NUCLEOTIDE SEQUENCE [LARGE SCALE GENOMIC DNA]</scope>
    <source>
        <strain evidence="1 2">AF2</strain>
    </source>
</reference>
<accession>A0A0N1FN38</accession>
<name>A0A0N1FN38_9PROT</name>
<gene>
    <name evidence="1" type="ORF">GLUCOINTEAF2_0202895</name>
</gene>
<evidence type="ECO:0000313" key="1">
    <source>
        <dbReference type="EMBL" id="KPH86235.1"/>
    </source>
</evidence>
<organism evidence="1 2">
    <name type="scientific">Komagataeibacter intermedius AF2</name>
    <dbReference type="NCBI Taxonomy" id="1458464"/>
    <lineage>
        <taxon>Bacteria</taxon>
        <taxon>Pseudomonadati</taxon>
        <taxon>Pseudomonadota</taxon>
        <taxon>Alphaproteobacteria</taxon>
        <taxon>Acetobacterales</taxon>
        <taxon>Acetobacteraceae</taxon>
        <taxon>Komagataeibacter</taxon>
    </lineage>
</organism>
<evidence type="ECO:0000313" key="2">
    <source>
        <dbReference type="Proteomes" id="UP000031553"/>
    </source>
</evidence>
<sequence length="43" mass="4256">MVSPGMTFPSGTPLALPSAFVTVSVSCTANALASNVVEDVSTV</sequence>
<proteinExistence type="predicted"/>